<dbReference type="PANTHER" id="PTHR32432:SF3">
    <property type="entry name" value="ETHANOLAMINE UTILIZATION PROTEIN EUTJ"/>
    <property type="match status" value="1"/>
</dbReference>
<dbReference type="InterPro" id="IPR043129">
    <property type="entry name" value="ATPase_NBD"/>
</dbReference>
<sequence length="340" mass="37545">MFRNPLTIGIDIGHHSIKAVVLRQKKTELELVAFSEVGLRAPVLNKQNSVISPALLSAVRKLKKSLPFGARKVVMALPDNAIISKVIQLDSNLTEEESLFAVEQAISASSPFPIEELRLDFFPMAGGLFPEHLSESSQTHPVQVYAARKETIDSRVEVMRQARFEPEIMELQTHALVWLEHYQAKRQGREGNWGIVDIGEKATAIGIQSPAGTVYRREMSFGSEVLSGSELVAGEEPFFTGGISDKAEQFTKQLADQLKRQLQLYSTTYPRTPLQGVWLCGVGMEYVAEEMLARMLSVSVQKIQPLAGFRRSAKLDLALEGQSFGQFSIAAGLAIRGCSK</sequence>
<dbReference type="OrthoDB" id="9773403at2"/>
<dbReference type="NCBIfam" id="TIGR01175">
    <property type="entry name" value="pilM"/>
    <property type="match status" value="1"/>
</dbReference>
<dbReference type="Proteomes" id="UP000241346">
    <property type="component" value="Unassembled WGS sequence"/>
</dbReference>
<protein>
    <submittedName>
        <fullName evidence="1">Pilus assembly protein PilM</fullName>
    </submittedName>
</protein>
<name>A0A2T3NCS3_9GAMM</name>
<dbReference type="PANTHER" id="PTHR32432">
    <property type="entry name" value="CELL DIVISION PROTEIN FTSA-RELATED"/>
    <property type="match status" value="1"/>
</dbReference>
<dbReference type="EMBL" id="PYMB01000006">
    <property type="protein sequence ID" value="PSW11881.1"/>
    <property type="molecule type" value="Genomic_DNA"/>
</dbReference>
<dbReference type="Gene3D" id="3.30.420.40">
    <property type="match status" value="2"/>
</dbReference>
<dbReference type="RefSeq" id="WP_107299020.1">
    <property type="nucleotide sequence ID" value="NZ_PYMB01000006.1"/>
</dbReference>
<dbReference type="InterPro" id="IPR005883">
    <property type="entry name" value="PilM"/>
</dbReference>
<dbReference type="Gene3D" id="3.30.1490.300">
    <property type="match status" value="1"/>
</dbReference>
<organism evidence="1 2">
    <name type="scientific">Photobacterium rosenbergii</name>
    <dbReference type="NCBI Taxonomy" id="294936"/>
    <lineage>
        <taxon>Bacteria</taxon>
        <taxon>Pseudomonadati</taxon>
        <taxon>Pseudomonadota</taxon>
        <taxon>Gammaproteobacteria</taxon>
        <taxon>Vibrionales</taxon>
        <taxon>Vibrionaceae</taxon>
        <taxon>Photobacterium</taxon>
    </lineage>
</organism>
<evidence type="ECO:0000313" key="2">
    <source>
        <dbReference type="Proteomes" id="UP000241346"/>
    </source>
</evidence>
<proteinExistence type="predicted"/>
<dbReference type="AlphaFoldDB" id="A0A2T3NCS3"/>
<comment type="caution">
    <text evidence="1">The sequence shown here is derived from an EMBL/GenBank/DDBJ whole genome shotgun (WGS) entry which is preliminary data.</text>
</comment>
<gene>
    <name evidence="1" type="ORF">C9J01_15270</name>
</gene>
<accession>A0A2T3NCS3</accession>
<dbReference type="Pfam" id="PF11104">
    <property type="entry name" value="PilM_2"/>
    <property type="match status" value="1"/>
</dbReference>
<dbReference type="PIRSF" id="PIRSF019169">
    <property type="entry name" value="PilM"/>
    <property type="match status" value="1"/>
</dbReference>
<dbReference type="InterPro" id="IPR050696">
    <property type="entry name" value="FtsA/MreB"/>
</dbReference>
<dbReference type="SUPFAM" id="SSF53067">
    <property type="entry name" value="Actin-like ATPase domain"/>
    <property type="match status" value="1"/>
</dbReference>
<evidence type="ECO:0000313" key="1">
    <source>
        <dbReference type="EMBL" id="PSW11881.1"/>
    </source>
</evidence>
<reference evidence="1 2" key="1">
    <citation type="submission" date="2018-03" db="EMBL/GenBank/DDBJ databases">
        <title>Whole genome sequencing of Histamine producing bacteria.</title>
        <authorList>
            <person name="Butler K."/>
        </authorList>
    </citation>
    <scope>NUCLEOTIDE SEQUENCE [LARGE SCALE GENOMIC DNA]</scope>
    <source>
        <strain evidence="1 2">DSM 19138</strain>
    </source>
</reference>